<dbReference type="NCBIfam" id="TIGR02197">
    <property type="entry name" value="heptose_epim"/>
    <property type="match status" value="1"/>
</dbReference>
<evidence type="ECO:0000256" key="2">
    <source>
        <dbReference type="ARBA" id="ARBA00022857"/>
    </source>
</evidence>
<dbReference type="Gene3D" id="3.90.25.10">
    <property type="entry name" value="UDP-galactose 4-epimerase, domain 1"/>
    <property type="match status" value="1"/>
</dbReference>
<protein>
    <submittedName>
        <fullName evidence="6">ADP-glyceromanno-heptose 6-epimerase</fullName>
        <ecNumber evidence="6">5.1.3.20</ecNumber>
    </submittedName>
</protein>
<name>A0ABY7HSP6_9GAMM</name>
<dbReference type="EMBL" id="CP114058">
    <property type="protein sequence ID" value="WAT01856.1"/>
    <property type="molecule type" value="Genomic_DNA"/>
</dbReference>
<comment type="pathway">
    <text evidence="1">Bacterial outer membrane biogenesis; LPS core biosynthesis.</text>
</comment>
<gene>
    <name evidence="6" type="primary">rfaD</name>
    <name evidence="6" type="ORF">O1V66_03855</name>
</gene>
<dbReference type="Pfam" id="PF01370">
    <property type="entry name" value="Epimerase"/>
    <property type="match status" value="1"/>
</dbReference>
<reference evidence="6" key="1">
    <citation type="submission" date="2022-12" db="EMBL/GenBank/DDBJ databases">
        <title>Complete genome sequence of an Australian strain of Rouxiella badensis DAR84756 and resolution of the R. badensis DSM100043 and R. chamberiensis DSM28324 genomes.</title>
        <authorList>
            <person name="Paul S."/>
            <person name="Anderson P.J."/>
            <person name="Maynard G."/>
            <person name="Dyall-Smith M."/>
            <person name="Kudinha T."/>
        </authorList>
    </citation>
    <scope>NUCLEOTIDE SEQUENCE</scope>
    <source>
        <strain evidence="6">DSM 28324</strain>
    </source>
</reference>
<dbReference type="Proteomes" id="UP001164712">
    <property type="component" value="Chromosome"/>
</dbReference>
<dbReference type="RefSeq" id="WP_045047101.1">
    <property type="nucleotide sequence ID" value="NZ_CP114058.1"/>
</dbReference>
<keyword evidence="7" id="KW-1185">Reference proteome</keyword>
<dbReference type="PANTHER" id="PTHR43103">
    <property type="entry name" value="NUCLEOSIDE-DIPHOSPHATE-SUGAR EPIMERASE"/>
    <property type="match status" value="1"/>
</dbReference>
<dbReference type="SUPFAM" id="SSF51735">
    <property type="entry name" value="NAD(P)-binding Rossmann-fold domains"/>
    <property type="match status" value="1"/>
</dbReference>
<sequence>MILLTGAAGFIGSNVLLALNKAGINDVVICDTLGRGEKWRNIIDCEFSDFIPLDNLEAWLEKSPELDAVIHLGAKSSTTAVDADEVLVNNVSRSLKLWQFCARQGVTFIYASSSSTYGDGSRGFKDHQSPRFLNQLNPQNLYSWSKNIFDLRVARDVENPEVKTPPHWYGLKLFNVYGPGEFRAGTLKSSVGKICYSVLQDKPVTLFKSASPEYDDGEQSRDFIYIDDVTEVIKWLLTHKPKSGLYNVGTGESTTFLTIAQTAFELSRKSQKINFAPTPDIFKNSTQDFTQADITKIRAAGYTHNFTTLREGMAKYLHYLRQRVQG</sequence>
<keyword evidence="4" id="KW-0119">Carbohydrate metabolism</keyword>
<dbReference type="InterPro" id="IPR001509">
    <property type="entry name" value="Epimerase_deHydtase"/>
</dbReference>
<dbReference type="Gene3D" id="3.40.50.720">
    <property type="entry name" value="NAD(P)-binding Rossmann-like Domain"/>
    <property type="match status" value="1"/>
</dbReference>
<evidence type="ECO:0000256" key="4">
    <source>
        <dbReference type="ARBA" id="ARBA00023277"/>
    </source>
</evidence>
<keyword evidence="2" id="KW-0521">NADP</keyword>
<dbReference type="InterPro" id="IPR036291">
    <property type="entry name" value="NAD(P)-bd_dom_sf"/>
</dbReference>
<dbReference type="InterPro" id="IPR011912">
    <property type="entry name" value="Heptose_epim"/>
</dbReference>
<dbReference type="PANTHER" id="PTHR43103:SF3">
    <property type="entry name" value="ADP-L-GLYCERO-D-MANNO-HEPTOSE-6-EPIMERASE"/>
    <property type="match status" value="1"/>
</dbReference>
<dbReference type="GO" id="GO:0008712">
    <property type="term" value="F:ADP-glyceromanno-heptose 6-epimerase activity"/>
    <property type="evidence" value="ECO:0007669"/>
    <property type="project" value="UniProtKB-EC"/>
</dbReference>
<keyword evidence="3 6" id="KW-0413">Isomerase</keyword>
<evidence type="ECO:0000313" key="6">
    <source>
        <dbReference type="EMBL" id="WAT01856.1"/>
    </source>
</evidence>
<evidence type="ECO:0000256" key="1">
    <source>
        <dbReference type="ARBA" id="ARBA00004713"/>
    </source>
</evidence>
<evidence type="ECO:0000259" key="5">
    <source>
        <dbReference type="Pfam" id="PF01370"/>
    </source>
</evidence>
<feature type="domain" description="NAD-dependent epimerase/dehydratase" evidence="5">
    <location>
        <begin position="2"/>
        <end position="249"/>
    </location>
</feature>
<accession>A0ABY7HSP6</accession>
<evidence type="ECO:0000313" key="7">
    <source>
        <dbReference type="Proteomes" id="UP001164712"/>
    </source>
</evidence>
<organism evidence="6 7">
    <name type="scientific">Rouxiella chamberiensis</name>
    <dbReference type="NCBI Taxonomy" id="1513468"/>
    <lineage>
        <taxon>Bacteria</taxon>
        <taxon>Pseudomonadati</taxon>
        <taxon>Pseudomonadota</taxon>
        <taxon>Gammaproteobacteria</taxon>
        <taxon>Enterobacterales</taxon>
        <taxon>Yersiniaceae</taxon>
        <taxon>Rouxiella</taxon>
    </lineage>
</organism>
<dbReference type="EC" id="5.1.3.20" evidence="6"/>
<proteinExistence type="predicted"/>
<evidence type="ECO:0000256" key="3">
    <source>
        <dbReference type="ARBA" id="ARBA00023235"/>
    </source>
</evidence>